<dbReference type="InterPro" id="IPR050688">
    <property type="entry name" value="Zinc_finger/UBP_domain"/>
</dbReference>
<proteinExistence type="predicted"/>
<dbReference type="SUPFAM" id="SSF57667">
    <property type="entry name" value="beta-beta-alpha zinc fingers"/>
    <property type="match status" value="1"/>
</dbReference>
<evidence type="ECO:0000313" key="8">
    <source>
        <dbReference type="EMBL" id="KAI1729384.1"/>
    </source>
</evidence>
<feature type="region of interest" description="Disordered" evidence="6">
    <location>
        <begin position="591"/>
        <end position="645"/>
    </location>
</feature>
<dbReference type="PANTHER" id="PTHR24403:SF67">
    <property type="entry name" value="FI01116P-RELATED"/>
    <property type="match status" value="1"/>
</dbReference>
<keyword evidence="4" id="KW-0862">Zinc</keyword>
<comment type="caution">
    <text evidence="8">The sequence shown here is derived from an EMBL/GenBank/DDBJ whole genome shotgun (WGS) entry which is preliminary data.</text>
</comment>
<dbReference type="EMBL" id="JAKKPZ010000001">
    <property type="protein sequence ID" value="KAI1729384.1"/>
    <property type="molecule type" value="Genomic_DNA"/>
</dbReference>
<evidence type="ECO:0000256" key="4">
    <source>
        <dbReference type="ARBA" id="ARBA00022833"/>
    </source>
</evidence>
<dbReference type="PROSITE" id="PS50157">
    <property type="entry name" value="ZINC_FINGER_C2H2_2"/>
    <property type="match status" value="1"/>
</dbReference>
<dbReference type="Gene3D" id="3.30.160.60">
    <property type="entry name" value="Classic Zinc Finger"/>
    <property type="match status" value="2"/>
</dbReference>
<feature type="region of interest" description="Disordered" evidence="6">
    <location>
        <begin position="344"/>
        <end position="386"/>
    </location>
</feature>
<feature type="compositionally biased region" description="Low complexity" evidence="6">
    <location>
        <begin position="625"/>
        <end position="644"/>
    </location>
</feature>
<dbReference type="GO" id="GO:0008270">
    <property type="term" value="F:zinc ion binding"/>
    <property type="evidence" value="ECO:0007669"/>
    <property type="project" value="UniProtKB-KW"/>
</dbReference>
<feature type="region of interest" description="Disordered" evidence="6">
    <location>
        <begin position="125"/>
        <end position="146"/>
    </location>
</feature>
<gene>
    <name evidence="8" type="ORF">DdX_01624</name>
</gene>
<dbReference type="InterPro" id="IPR036236">
    <property type="entry name" value="Znf_C2H2_sf"/>
</dbReference>
<feature type="compositionally biased region" description="Acidic residues" evidence="6">
    <location>
        <begin position="129"/>
        <end position="141"/>
    </location>
</feature>
<evidence type="ECO:0000313" key="9">
    <source>
        <dbReference type="Proteomes" id="UP001201812"/>
    </source>
</evidence>
<feature type="compositionally biased region" description="Polar residues" evidence="6">
    <location>
        <begin position="596"/>
        <end position="606"/>
    </location>
</feature>
<keyword evidence="9" id="KW-1185">Reference proteome</keyword>
<protein>
    <submittedName>
        <fullName evidence="8">Formin-homology and zinc finger domains protein 1</fullName>
    </submittedName>
</protein>
<evidence type="ECO:0000259" key="7">
    <source>
        <dbReference type="PROSITE" id="PS50157"/>
    </source>
</evidence>
<dbReference type="GO" id="GO:0010468">
    <property type="term" value="P:regulation of gene expression"/>
    <property type="evidence" value="ECO:0007669"/>
    <property type="project" value="TreeGrafter"/>
</dbReference>
<dbReference type="InterPro" id="IPR013087">
    <property type="entry name" value="Znf_C2H2_type"/>
</dbReference>
<dbReference type="GO" id="GO:0005634">
    <property type="term" value="C:nucleus"/>
    <property type="evidence" value="ECO:0007669"/>
    <property type="project" value="TreeGrafter"/>
</dbReference>
<dbReference type="PANTHER" id="PTHR24403">
    <property type="entry name" value="ZINC FINGER PROTEIN"/>
    <property type="match status" value="1"/>
</dbReference>
<evidence type="ECO:0000256" key="2">
    <source>
        <dbReference type="ARBA" id="ARBA00022737"/>
    </source>
</evidence>
<dbReference type="Proteomes" id="UP001201812">
    <property type="component" value="Unassembled WGS sequence"/>
</dbReference>
<reference evidence="8" key="1">
    <citation type="submission" date="2022-01" db="EMBL/GenBank/DDBJ databases">
        <title>Genome Sequence Resource for Two Populations of Ditylenchus destructor, the Migratory Endoparasitic Phytonematode.</title>
        <authorList>
            <person name="Zhang H."/>
            <person name="Lin R."/>
            <person name="Xie B."/>
        </authorList>
    </citation>
    <scope>NUCLEOTIDE SEQUENCE</scope>
    <source>
        <strain evidence="8">BazhouSP</strain>
    </source>
</reference>
<keyword evidence="2" id="KW-0677">Repeat</keyword>
<keyword evidence="1" id="KW-0479">Metal-binding</keyword>
<evidence type="ECO:0000256" key="6">
    <source>
        <dbReference type="SAM" id="MobiDB-lite"/>
    </source>
</evidence>
<organism evidence="8 9">
    <name type="scientific">Ditylenchus destructor</name>
    <dbReference type="NCBI Taxonomy" id="166010"/>
    <lineage>
        <taxon>Eukaryota</taxon>
        <taxon>Metazoa</taxon>
        <taxon>Ecdysozoa</taxon>
        <taxon>Nematoda</taxon>
        <taxon>Chromadorea</taxon>
        <taxon>Rhabditida</taxon>
        <taxon>Tylenchina</taxon>
        <taxon>Tylenchomorpha</taxon>
        <taxon>Sphaerularioidea</taxon>
        <taxon>Anguinidae</taxon>
        <taxon>Anguininae</taxon>
        <taxon>Ditylenchus</taxon>
    </lineage>
</organism>
<dbReference type="SMART" id="SM00355">
    <property type="entry name" value="ZnF_C2H2"/>
    <property type="match status" value="13"/>
</dbReference>
<evidence type="ECO:0000256" key="5">
    <source>
        <dbReference type="PROSITE-ProRule" id="PRU00042"/>
    </source>
</evidence>
<keyword evidence="3 5" id="KW-0863">Zinc-finger</keyword>
<evidence type="ECO:0000256" key="3">
    <source>
        <dbReference type="ARBA" id="ARBA00022771"/>
    </source>
</evidence>
<name>A0AAD4NN37_9BILA</name>
<feature type="compositionally biased region" description="Basic and acidic residues" evidence="6">
    <location>
        <begin position="608"/>
        <end position="617"/>
    </location>
</feature>
<accession>A0AAD4NN37</accession>
<dbReference type="AlphaFoldDB" id="A0AAD4NN37"/>
<dbReference type="PROSITE" id="PS00028">
    <property type="entry name" value="ZINC_FINGER_C2H2_1"/>
    <property type="match status" value="1"/>
</dbReference>
<feature type="domain" description="C2H2-type" evidence="7">
    <location>
        <begin position="659"/>
        <end position="682"/>
    </location>
</feature>
<evidence type="ECO:0000256" key="1">
    <source>
        <dbReference type="ARBA" id="ARBA00022723"/>
    </source>
</evidence>
<sequence>MMISCVICCESEKRPLSSSPREFQSIEGLRHHLIDSHSKYVAGALLAPKLSDKKHAWLYNSVIDYTGLQTTEDSMQSNASIQAAEMPSKFMMTDISDKLGFSLLLNTLLSTSAVANSTNNLDLNRSFTEDSENMEEIDEDNQNSVEDRSPTLHELFNFNPLPGIISNAVEKLGNISDNGHLVAQNESNTSHVEDSKAIRKTLCQVCNVKVCVTARQRHVYMVHLKQPDLFQCLQCNYMNSSSLWELRRHCTTQHGSDKSAISNEQKHSKIIQIWNQKCFPDWKPKQSATSVDSVKLETNVCDEPLIKTETSQNNELQTQELQACLTTFIQTMQNISEWDKLGDTLQNDGNVDESSNDSSDKTLDNGTGYEPEQINCGESTPSTSMDKKLLPNDRICHLCWEESRYPGRHIAQKHLGKPLYECPVCLAFGSYEGCTVVKHINKAHPKEATNAPHVTPISNLEKFADEIRELQTKCFPNRPMKLVRTQVLARPRERHHCQLCSTLVAQSDRQRHVYHRHLRKERVFECPLCEFSSNYDVHRVKWHLKWIHKDMEGEGLEPISHEEEYREEIDRLNEQCFPGWQHRKRPFWWLEPAGGNASTSEPQSNGEPDGKADETLRKKQKTSKCEVSSQPSSSVSVPHESNISHIEKKPVDAAKPKEWTCNLCGKEFKPSSNFLRHVAKEHLSIPLYQCPICGGHGGPDAYDIRTHIARVHGKQDLEPVSNIETYAEQIEKVYQQCFPGRKLKCLADKVKPRSEVQTPEPKPSTTIEDANSCRVQCKECGMEMKTEDRQIHVYRHHLKEPRLYECPICDFSHHACSSDVRAHIKFVHRDQPDLLPKANLLRFSKEINEWNDRCFPGWINRRLPAASLEDFNRCRVCEVEVRQTSRHIAEVHLNIPLHQCPLCEYGAAESRLVKRHMKNNHKKKDIKNLEPIANVVKRRSDFSALHNQCFPGRPKRLTNITISDEGRRTKCKKCGMTISKKRRLQHLLEKHLRKPIYRCRHCSYNSSYDKSLVEAHISEKHEKAKTTEISVEINKHITALKELAKSCFNDPNMKFV</sequence>